<reference evidence="6" key="1">
    <citation type="submission" date="2008-09" db="EMBL/GenBank/DDBJ databases">
        <authorList>
            <person name="Zhou Y.B."/>
            <person name="Zhou X.X."/>
            <person name="Wang B."/>
        </authorList>
    </citation>
    <scope>NUCLEOTIDE SEQUENCE</scope>
    <source>
        <tissue evidence="6">Body wall muscle</tissue>
    </source>
</reference>
<dbReference type="InterPro" id="IPR016131">
    <property type="entry name" value="Haemerythrin_Fe_BS"/>
</dbReference>
<evidence type="ECO:0000256" key="3">
    <source>
        <dbReference type="ARBA" id="ARBA00023004"/>
    </source>
</evidence>
<feature type="binding site" evidence="4">
    <location>
        <position position="55"/>
    </location>
    <ligand>
        <name>Fe cation</name>
        <dbReference type="ChEBI" id="CHEBI:24875"/>
        <label>1</label>
    </ligand>
</feature>
<evidence type="ECO:0000256" key="2">
    <source>
        <dbReference type="ARBA" id="ARBA00022723"/>
    </source>
</evidence>
<dbReference type="EMBL" id="FJ212325">
    <property type="protein sequence ID" value="ACI24391.1"/>
    <property type="molecule type" value="mRNA"/>
</dbReference>
<proteinExistence type="evidence at transcript level"/>
<dbReference type="Gene3D" id="1.20.120.50">
    <property type="entry name" value="Hemerythrin-like"/>
    <property type="match status" value="1"/>
</dbReference>
<feature type="binding site" evidence="4">
    <location>
        <position position="26"/>
    </location>
    <ligand>
        <name>Fe cation</name>
        <dbReference type="ChEBI" id="CHEBI:24875"/>
        <label>1</label>
    </ligand>
</feature>
<dbReference type="PROSITE" id="PS00550">
    <property type="entry name" value="HEMERYTHRINS"/>
    <property type="match status" value="1"/>
</dbReference>
<dbReference type="InterPro" id="IPR002063">
    <property type="entry name" value="Haemerythrin"/>
</dbReference>
<dbReference type="PIRSF" id="PIRSF002033">
    <property type="entry name" value="Hemerythrin"/>
    <property type="match status" value="1"/>
</dbReference>
<feature type="binding site" evidence="4">
    <location>
        <position position="59"/>
    </location>
    <ligand>
        <name>Fe cation</name>
        <dbReference type="ChEBI" id="CHEBI:24875"/>
        <label>2</label>
    </ligand>
</feature>
<dbReference type="SUPFAM" id="SSF47188">
    <property type="entry name" value="Hemerythrin-like"/>
    <property type="match status" value="1"/>
</dbReference>
<feature type="binding site" evidence="4">
    <location>
        <position position="59"/>
    </location>
    <ligand>
        <name>Fe cation</name>
        <dbReference type="ChEBI" id="CHEBI:24875"/>
        <label>1</label>
    </ligand>
</feature>
<dbReference type="PANTHER" id="PTHR37164:SF1">
    <property type="entry name" value="BACTERIOHEMERYTHRIN"/>
    <property type="match status" value="1"/>
</dbReference>
<dbReference type="InterPro" id="IPR050669">
    <property type="entry name" value="Hemerythrin"/>
</dbReference>
<evidence type="ECO:0000256" key="4">
    <source>
        <dbReference type="PIRSR" id="PIRSR002033-1"/>
    </source>
</evidence>
<feature type="binding site" evidence="4">
    <location>
        <position position="74"/>
    </location>
    <ligand>
        <name>Fe cation</name>
        <dbReference type="ChEBI" id="CHEBI:24875"/>
        <label>2</label>
    </ligand>
</feature>
<dbReference type="CDD" id="cd12107">
    <property type="entry name" value="Hemerythrin"/>
    <property type="match status" value="1"/>
</dbReference>
<dbReference type="PANTHER" id="PTHR37164">
    <property type="entry name" value="BACTERIOHEMERYTHRIN"/>
    <property type="match status" value="1"/>
</dbReference>
<dbReference type="GO" id="GO:0005506">
    <property type="term" value="F:iron ion binding"/>
    <property type="evidence" value="ECO:0007669"/>
    <property type="project" value="InterPro"/>
</dbReference>
<evidence type="ECO:0000259" key="5">
    <source>
        <dbReference type="Pfam" id="PF01814"/>
    </source>
</evidence>
<protein>
    <submittedName>
        <fullName evidence="6">Metalloprotein</fullName>
    </submittedName>
</protein>
<dbReference type="PRINTS" id="PR00186">
    <property type="entry name" value="HEMERYTHRIN"/>
</dbReference>
<accession>B6E649</accession>
<evidence type="ECO:0000256" key="1">
    <source>
        <dbReference type="ARBA" id="ARBA00010587"/>
    </source>
</evidence>
<feature type="binding site" evidence="4">
    <location>
        <position position="112"/>
    </location>
    <ligand>
        <name>Fe cation</name>
        <dbReference type="ChEBI" id="CHEBI:24875"/>
        <label>1</label>
    </ligand>
</feature>
<dbReference type="Pfam" id="PF01814">
    <property type="entry name" value="Hemerythrin"/>
    <property type="match status" value="1"/>
</dbReference>
<feature type="binding site" evidence="4">
    <location>
        <position position="78"/>
    </location>
    <ligand>
        <name>Fe cation</name>
        <dbReference type="ChEBI" id="CHEBI:24875"/>
        <label>2</label>
    </ligand>
</feature>
<dbReference type="SMR" id="B6E649"/>
<keyword evidence="2 4" id="KW-0479">Metal-binding</keyword>
<comment type="similarity">
    <text evidence="1">Belongs to the hemerythrin family.</text>
</comment>
<keyword evidence="3 4" id="KW-0408">Iron</keyword>
<organism evidence="6">
    <name type="scientific">Perinereis aibuhitensis</name>
    <name type="common">Korean lugworm</name>
    <name type="synonym">Nereis aibuhitensis</name>
    <dbReference type="NCBI Taxonomy" id="126650"/>
    <lineage>
        <taxon>Eukaryota</taxon>
        <taxon>Metazoa</taxon>
        <taxon>Spiralia</taxon>
        <taxon>Lophotrochozoa</taxon>
        <taxon>Annelida</taxon>
        <taxon>Polychaeta</taxon>
        <taxon>Errantia</taxon>
        <taxon>Phyllodocida</taxon>
        <taxon>Nereididae</taxon>
        <taxon>Perinereis</taxon>
    </lineage>
</organism>
<dbReference type="NCBIfam" id="TIGR00058">
    <property type="entry name" value="Hemerythrin"/>
    <property type="match status" value="1"/>
</dbReference>
<feature type="binding site" evidence="4">
    <location>
        <position position="107"/>
    </location>
    <ligand>
        <name>Fe cation</name>
        <dbReference type="ChEBI" id="CHEBI:24875"/>
        <label>2</label>
    </ligand>
</feature>
<evidence type="ECO:0000313" key="6">
    <source>
        <dbReference type="EMBL" id="ACI24391.1"/>
    </source>
</evidence>
<sequence>MGYDIPEPFKWDESFKVFYDMLDDEHKQIFNAIFDVCGGNNANNLKKMIEVTANHFKDEEGMMVSAKYADFDSHKKKHEDFLAVIRGLSAPVPDDKIKYAKEWLVNHIKGTDFQYKGKL</sequence>
<feature type="binding site" evidence="4">
    <location>
        <position position="112"/>
    </location>
    <ligand>
        <name>Fe cation</name>
        <dbReference type="ChEBI" id="CHEBI:24875"/>
        <label>2</label>
    </ligand>
</feature>
<dbReference type="AlphaFoldDB" id="B6E649"/>
<dbReference type="InterPro" id="IPR035938">
    <property type="entry name" value="Hemerythrin-like_sf"/>
</dbReference>
<dbReference type="NCBIfam" id="TIGR02481">
    <property type="entry name" value="hemeryth_dom"/>
    <property type="match status" value="1"/>
</dbReference>
<dbReference type="InterPro" id="IPR012827">
    <property type="entry name" value="Hemerythrin_metal-bd"/>
</dbReference>
<feature type="domain" description="Hemerythrin-like" evidence="5">
    <location>
        <begin position="18"/>
        <end position="118"/>
    </location>
</feature>
<name>B6E649_PERAI</name>
<dbReference type="InterPro" id="IPR012312">
    <property type="entry name" value="Hemerythrin-like"/>
</dbReference>